<evidence type="ECO:0000313" key="2">
    <source>
        <dbReference type="Proteomes" id="UP000001072"/>
    </source>
</evidence>
<reference evidence="2" key="1">
    <citation type="journal article" date="2011" name="Proc. Natl. Acad. Sci. U.S.A.">
        <title>Obligate biotrophy features unraveled by the genomic analysis of rust fungi.</title>
        <authorList>
            <person name="Duplessis S."/>
            <person name="Cuomo C.A."/>
            <person name="Lin Y.-C."/>
            <person name="Aerts A."/>
            <person name="Tisserant E."/>
            <person name="Veneault-Fourrey C."/>
            <person name="Joly D.L."/>
            <person name="Hacquard S."/>
            <person name="Amselem J."/>
            <person name="Cantarel B.L."/>
            <person name="Chiu R."/>
            <person name="Coutinho P.M."/>
            <person name="Feau N."/>
            <person name="Field M."/>
            <person name="Frey P."/>
            <person name="Gelhaye E."/>
            <person name="Goldberg J."/>
            <person name="Grabherr M.G."/>
            <person name="Kodira C.D."/>
            <person name="Kohler A."/>
            <person name="Kuees U."/>
            <person name="Lindquist E.A."/>
            <person name="Lucas S.M."/>
            <person name="Mago R."/>
            <person name="Mauceli E."/>
            <person name="Morin E."/>
            <person name="Murat C."/>
            <person name="Pangilinan J.L."/>
            <person name="Park R."/>
            <person name="Pearson M."/>
            <person name="Quesneville H."/>
            <person name="Rouhier N."/>
            <person name="Sakthikumar S."/>
            <person name="Salamov A.A."/>
            <person name="Schmutz J."/>
            <person name="Selles B."/>
            <person name="Shapiro H."/>
            <person name="Tanguay P."/>
            <person name="Tuskan G.A."/>
            <person name="Henrissat B."/>
            <person name="Van de Peer Y."/>
            <person name="Rouze P."/>
            <person name="Ellis J.G."/>
            <person name="Dodds P.N."/>
            <person name="Schein J.E."/>
            <person name="Zhong S."/>
            <person name="Hamelin R.C."/>
            <person name="Grigoriev I.V."/>
            <person name="Szabo L.J."/>
            <person name="Martin F."/>
        </authorList>
    </citation>
    <scope>NUCLEOTIDE SEQUENCE [LARGE SCALE GENOMIC DNA]</scope>
    <source>
        <strain evidence="2">98AG31 / pathotype 3-4-7</strain>
    </source>
</reference>
<protein>
    <submittedName>
        <fullName evidence="1">Uncharacterized protein</fullName>
    </submittedName>
</protein>
<dbReference type="GeneID" id="18923902"/>
<dbReference type="VEuPathDB" id="FungiDB:MELLADRAFT_109890"/>
<name>F4RXZ1_MELLP</name>
<dbReference type="InParanoid" id="F4RXZ1"/>
<keyword evidence="2" id="KW-1185">Reference proteome</keyword>
<dbReference type="RefSeq" id="XP_007413931.1">
    <property type="nucleotide sequence ID" value="XM_007413869.1"/>
</dbReference>
<evidence type="ECO:0000313" key="1">
    <source>
        <dbReference type="EMBL" id="EGG02818.1"/>
    </source>
</evidence>
<dbReference type="Pfam" id="PF14223">
    <property type="entry name" value="Retrotran_gag_2"/>
    <property type="match status" value="1"/>
</dbReference>
<accession>F4RXZ1</accession>
<dbReference type="AlphaFoldDB" id="F4RXZ1"/>
<dbReference type="Proteomes" id="UP000001072">
    <property type="component" value="Unassembled WGS sequence"/>
</dbReference>
<dbReference type="EMBL" id="GL883128">
    <property type="protein sequence ID" value="EGG02818.1"/>
    <property type="molecule type" value="Genomic_DNA"/>
</dbReference>
<proteinExistence type="predicted"/>
<dbReference type="HOGENOM" id="CLU_1343523_0_0_1"/>
<dbReference type="OrthoDB" id="10294662at2759"/>
<sequence length="204" mass="23290">MVNLAQMTTFKHLAKDGSNMVQWQDDVERTIYLITGAQRFWESTKPMFATRLDNEENTAAMIVIETTIDESLRPVTRNQDHALDALKVLKQHFQKGGRTAQFALFQKLVSLRYDPHESDVLSHTTKINSILSELNSTGFKLSDDSLKGFLYQLHMPPEMTKGVNRELDAVFKSKSGEFTAAEICDTIQMHLTLCQHLTKELVRE</sequence>
<gene>
    <name evidence="1" type="ORF">MELLADRAFT_109890</name>
</gene>
<organism evidence="2">
    <name type="scientific">Melampsora larici-populina (strain 98AG31 / pathotype 3-4-7)</name>
    <name type="common">Poplar leaf rust fungus</name>
    <dbReference type="NCBI Taxonomy" id="747676"/>
    <lineage>
        <taxon>Eukaryota</taxon>
        <taxon>Fungi</taxon>
        <taxon>Dikarya</taxon>
        <taxon>Basidiomycota</taxon>
        <taxon>Pucciniomycotina</taxon>
        <taxon>Pucciniomycetes</taxon>
        <taxon>Pucciniales</taxon>
        <taxon>Melampsoraceae</taxon>
        <taxon>Melampsora</taxon>
    </lineage>
</organism>
<dbReference type="KEGG" id="mlr:MELLADRAFT_109890"/>